<keyword evidence="2 6" id="KW-0889">Transcription antitermination</keyword>
<evidence type="ECO:0000256" key="1">
    <source>
        <dbReference type="ARBA" id="ARBA00005952"/>
    </source>
</evidence>
<dbReference type="GO" id="GO:0031564">
    <property type="term" value="P:transcription antitermination"/>
    <property type="evidence" value="ECO:0007669"/>
    <property type="project" value="UniProtKB-KW"/>
</dbReference>
<evidence type="ECO:0000256" key="5">
    <source>
        <dbReference type="ARBA" id="ARBA00023163"/>
    </source>
</evidence>
<accession>A0A9D0ZNS3</accession>
<protein>
    <recommendedName>
        <fullName evidence="6">Transcription antitermination protein NusB</fullName>
    </recommendedName>
    <alternativeName>
        <fullName evidence="6">Antitermination factor NusB</fullName>
    </alternativeName>
</protein>
<feature type="domain" description="NusB/RsmB/TIM44" evidence="7">
    <location>
        <begin position="5"/>
        <end position="128"/>
    </location>
</feature>
<gene>
    <name evidence="6 8" type="primary">nusB</name>
    <name evidence="8" type="ORF">IAA52_11110</name>
</gene>
<dbReference type="InterPro" id="IPR035926">
    <property type="entry name" value="NusB-like_sf"/>
</dbReference>
<dbReference type="HAMAP" id="MF_00073">
    <property type="entry name" value="NusB"/>
    <property type="match status" value="1"/>
</dbReference>
<dbReference type="Proteomes" id="UP000824260">
    <property type="component" value="Unassembled WGS sequence"/>
</dbReference>
<comment type="caution">
    <text evidence="8">The sequence shown here is derived from an EMBL/GenBank/DDBJ whole genome shotgun (WGS) entry which is preliminary data.</text>
</comment>
<sequence length="132" mass="14693">MNRVTARTHAMKLIYEWEMGGEGGEETRLNLLGAQPGEEEYAFMERMFQGVVENVAALDESIEKNARGWKLERISKVDLAILRLAAYEMSLGKTNENIVISEAVEMARQYSGEKSPQFVHGVLGGISRSAAQ</sequence>
<keyword evidence="3 6" id="KW-0694">RNA-binding</keyword>
<reference evidence="8" key="2">
    <citation type="journal article" date="2021" name="PeerJ">
        <title>Extensive microbial diversity within the chicken gut microbiome revealed by metagenomics and culture.</title>
        <authorList>
            <person name="Gilroy R."/>
            <person name="Ravi A."/>
            <person name="Getino M."/>
            <person name="Pursley I."/>
            <person name="Horton D.L."/>
            <person name="Alikhan N.F."/>
            <person name="Baker D."/>
            <person name="Gharbi K."/>
            <person name="Hall N."/>
            <person name="Watson M."/>
            <person name="Adriaenssens E.M."/>
            <person name="Foster-Nyarko E."/>
            <person name="Jarju S."/>
            <person name="Secka A."/>
            <person name="Antonio M."/>
            <person name="Oren A."/>
            <person name="Chaudhuri R.R."/>
            <person name="La Ragione R."/>
            <person name="Hildebrand F."/>
            <person name="Pallen M.J."/>
        </authorList>
    </citation>
    <scope>NUCLEOTIDE SEQUENCE</scope>
    <source>
        <strain evidence="8">ChiSjej6B24-2974</strain>
    </source>
</reference>
<dbReference type="Gene3D" id="1.10.940.10">
    <property type="entry name" value="NusB-like"/>
    <property type="match status" value="1"/>
</dbReference>
<evidence type="ECO:0000256" key="3">
    <source>
        <dbReference type="ARBA" id="ARBA00022884"/>
    </source>
</evidence>
<dbReference type="GO" id="GO:0003723">
    <property type="term" value="F:RNA binding"/>
    <property type="evidence" value="ECO:0007669"/>
    <property type="project" value="UniProtKB-UniRule"/>
</dbReference>
<evidence type="ECO:0000256" key="6">
    <source>
        <dbReference type="HAMAP-Rule" id="MF_00073"/>
    </source>
</evidence>
<evidence type="ECO:0000313" key="9">
    <source>
        <dbReference type="Proteomes" id="UP000824260"/>
    </source>
</evidence>
<dbReference type="SUPFAM" id="SSF48013">
    <property type="entry name" value="NusB-like"/>
    <property type="match status" value="1"/>
</dbReference>
<dbReference type="AlphaFoldDB" id="A0A9D0ZNS3"/>
<dbReference type="GO" id="GO:0005829">
    <property type="term" value="C:cytosol"/>
    <property type="evidence" value="ECO:0007669"/>
    <property type="project" value="TreeGrafter"/>
</dbReference>
<dbReference type="PANTHER" id="PTHR11078">
    <property type="entry name" value="N UTILIZATION SUBSTANCE PROTEIN B-RELATED"/>
    <property type="match status" value="1"/>
</dbReference>
<organism evidence="8 9">
    <name type="scientific">Candidatus Pullichristensenella stercorigallinarum</name>
    <dbReference type="NCBI Taxonomy" id="2840909"/>
    <lineage>
        <taxon>Bacteria</taxon>
        <taxon>Bacillati</taxon>
        <taxon>Bacillota</taxon>
        <taxon>Clostridia</taxon>
        <taxon>Candidatus Pullichristensenella</taxon>
    </lineage>
</organism>
<reference evidence="8" key="1">
    <citation type="submission" date="2020-10" db="EMBL/GenBank/DDBJ databases">
        <authorList>
            <person name="Gilroy R."/>
        </authorList>
    </citation>
    <scope>NUCLEOTIDE SEQUENCE</scope>
    <source>
        <strain evidence="8">ChiSjej6B24-2974</strain>
    </source>
</reference>
<evidence type="ECO:0000259" key="7">
    <source>
        <dbReference type="Pfam" id="PF01029"/>
    </source>
</evidence>
<comment type="function">
    <text evidence="6">Involved in transcription antitermination. Required for transcription of ribosomal RNA (rRNA) genes. Binds specifically to the boxA antiterminator sequence of the ribosomal RNA (rrn) operons.</text>
</comment>
<comment type="similarity">
    <text evidence="1 6">Belongs to the NusB family.</text>
</comment>
<dbReference type="NCBIfam" id="TIGR01951">
    <property type="entry name" value="nusB"/>
    <property type="match status" value="1"/>
</dbReference>
<proteinExistence type="inferred from homology"/>
<evidence type="ECO:0000313" key="8">
    <source>
        <dbReference type="EMBL" id="HIQ83636.1"/>
    </source>
</evidence>
<evidence type="ECO:0000256" key="4">
    <source>
        <dbReference type="ARBA" id="ARBA00023015"/>
    </source>
</evidence>
<dbReference type="GO" id="GO:0006353">
    <property type="term" value="P:DNA-templated transcription termination"/>
    <property type="evidence" value="ECO:0007669"/>
    <property type="project" value="UniProtKB-UniRule"/>
</dbReference>
<name>A0A9D0ZNS3_9FIRM</name>
<dbReference type="InterPro" id="IPR006027">
    <property type="entry name" value="NusB_RsmB_TIM44"/>
</dbReference>
<dbReference type="EMBL" id="DVFZ01000103">
    <property type="protein sequence ID" value="HIQ83636.1"/>
    <property type="molecule type" value="Genomic_DNA"/>
</dbReference>
<keyword evidence="4 6" id="KW-0805">Transcription regulation</keyword>
<dbReference type="InterPro" id="IPR011605">
    <property type="entry name" value="NusB_fam"/>
</dbReference>
<keyword evidence="5 6" id="KW-0804">Transcription</keyword>
<dbReference type="Pfam" id="PF01029">
    <property type="entry name" value="NusB"/>
    <property type="match status" value="1"/>
</dbReference>
<evidence type="ECO:0000256" key="2">
    <source>
        <dbReference type="ARBA" id="ARBA00022814"/>
    </source>
</evidence>
<dbReference type="PANTHER" id="PTHR11078:SF3">
    <property type="entry name" value="ANTITERMINATION NUSB DOMAIN-CONTAINING PROTEIN"/>
    <property type="match status" value="1"/>
</dbReference>